<accession>A0A645G4L6</accession>
<evidence type="ECO:0000313" key="2">
    <source>
        <dbReference type="EMBL" id="MPN21811.1"/>
    </source>
</evidence>
<evidence type="ECO:0000256" key="1">
    <source>
        <dbReference type="SAM" id="MobiDB-lite"/>
    </source>
</evidence>
<proteinExistence type="predicted"/>
<name>A0A645G4L6_9ZZZZ</name>
<sequence>MCISRLDGKPANKNRDQDNCRQNYDASCVIAFSIISMIDFHPNADFFANSGGNGENEPPQKISAHRPGGIQDNIVNIGASRTKKLQHFDEQ</sequence>
<dbReference type="AlphaFoldDB" id="A0A645G4L6"/>
<feature type="region of interest" description="Disordered" evidence="1">
    <location>
        <begin position="48"/>
        <end position="71"/>
    </location>
</feature>
<gene>
    <name evidence="2" type="ORF">SDC9_169193</name>
</gene>
<protein>
    <submittedName>
        <fullName evidence="2">Uncharacterized protein</fullName>
    </submittedName>
</protein>
<dbReference type="EMBL" id="VSSQ01069875">
    <property type="protein sequence ID" value="MPN21811.1"/>
    <property type="molecule type" value="Genomic_DNA"/>
</dbReference>
<organism evidence="2">
    <name type="scientific">bioreactor metagenome</name>
    <dbReference type="NCBI Taxonomy" id="1076179"/>
    <lineage>
        <taxon>unclassified sequences</taxon>
        <taxon>metagenomes</taxon>
        <taxon>ecological metagenomes</taxon>
    </lineage>
</organism>
<comment type="caution">
    <text evidence="2">The sequence shown here is derived from an EMBL/GenBank/DDBJ whole genome shotgun (WGS) entry which is preliminary data.</text>
</comment>
<reference evidence="2" key="1">
    <citation type="submission" date="2019-08" db="EMBL/GenBank/DDBJ databases">
        <authorList>
            <person name="Kucharzyk K."/>
            <person name="Murdoch R.W."/>
            <person name="Higgins S."/>
            <person name="Loffler F."/>
        </authorList>
    </citation>
    <scope>NUCLEOTIDE SEQUENCE</scope>
</reference>